<name>A0A917WRV4_9ACTN</name>
<organism evidence="1 2">
    <name type="scientific">Dactylosporangium sucinum</name>
    <dbReference type="NCBI Taxonomy" id="1424081"/>
    <lineage>
        <taxon>Bacteria</taxon>
        <taxon>Bacillati</taxon>
        <taxon>Actinomycetota</taxon>
        <taxon>Actinomycetes</taxon>
        <taxon>Micromonosporales</taxon>
        <taxon>Micromonosporaceae</taxon>
        <taxon>Dactylosporangium</taxon>
    </lineage>
</organism>
<dbReference type="Proteomes" id="UP000642070">
    <property type="component" value="Unassembled WGS sequence"/>
</dbReference>
<dbReference type="AlphaFoldDB" id="A0A917WRV4"/>
<reference evidence="1" key="2">
    <citation type="submission" date="2020-09" db="EMBL/GenBank/DDBJ databases">
        <authorList>
            <person name="Sun Q."/>
            <person name="Ohkuma M."/>
        </authorList>
    </citation>
    <scope>NUCLEOTIDE SEQUENCE</scope>
    <source>
        <strain evidence="1">JCM 19831</strain>
    </source>
</reference>
<protein>
    <submittedName>
        <fullName evidence="1">Uncharacterized protein</fullName>
    </submittedName>
</protein>
<proteinExistence type="predicted"/>
<reference evidence="1" key="1">
    <citation type="journal article" date="2014" name="Int. J. Syst. Evol. Microbiol.">
        <title>Complete genome sequence of Corynebacterium casei LMG S-19264T (=DSM 44701T), isolated from a smear-ripened cheese.</title>
        <authorList>
            <consortium name="US DOE Joint Genome Institute (JGI-PGF)"/>
            <person name="Walter F."/>
            <person name="Albersmeier A."/>
            <person name="Kalinowski J."/>
            <person name="Ruckert C."/>
        </authorList>
    </citation>
    <scope>NUCLEOTIDE SEQUENCE</scope>
    <source>
        <strain evidence="1">JCM 19831</strain>
    </source>
</reference>
<evidence type="ECO:0000313" key="2">
    <source>
        <dbReference type="Proteomes" id="UP000642070"/>
    </source>
</evidence>
<accession>A0A917WRV4</accession>
<evidence type="ECO:0000313" key="1">
    <source>
        <dbReference type="EMBL" id="GGM23434.1"/>
    </source>
</evidence>
<dbReference type="RefSeq" id="WP_190250012.1">
    <property type="nucleotide sequence ID" value="NZ_BMPI01000010.1"/>
</dbReference>
<keyword evidence="2" id="KW-1185">Reference proteome</keyword>
<dbReference type="EMBL" id="BMPI01000010">
    <property type="protein sequence ID" value="GGM23434.1"/>
    <property type="molecule type" value="Genomic_DNA"/>
</dbReference>
<gene>
    <name evidence="1" type="ORF">GCM10007977_025800</name>
</gene>
<sequence length="159" mass="17282">MTEVEPPAAGDPDPADLAQRLRAIRDETARERYLRAAAERTSAERPSVQAALLAAERDRDTLTSDRVLALRERATGLADRLSTAFTRTDHLRLLHGRLLRASHLPDLGEPGARLAALFAEEAQIRRRLTADLTTAGVEWFTVPAGLETGPQPGAADGTR</sequence>
<comment type="caution">
    <text evidence="1">The sequence shown here is derived from an EMBL/GenBank/DDBJ whole genome shotgun (WGS) entry which is preliminary data.</text>
</comment>